<dbReference type="EMBL" id="CAJOBR010001172">
    <property type="protein sequence ID" value="CAF4584699.1"/>
    <property type="molecule type" value="Genomic_DNA"/>
</dbReference>
<evidence type="ECO:0000256" key="3">
    <source>
        <dbReference type="SAM" id="MobiDB-lite"/>
    </source>
</evidence>
<organism evidence="7 8">
    <name type="scientific">Rotaria socialis</name>
    <dbReference type="NCBI Taxonomy" id="392032"/>
    <lineage>
        <taxon>Eukaryota</taxon>
        <taxon>Metazoa</taxon>
        <taxon>Spiralia</taxon>
        <taxon>Gnathifera</taxon>
        <taxon>Rotifera</taxon>
        <taxon>Eurotatoria</taxon>
        <taxon>Bdelloidea</taxon>
        <taxon>Philodinida</taxon>
        <taxon>Philodinidae</taxon>
        <taxon>Rotaria</taxon>
    </lineage>
</organism>
<dbReference type="InterPro" id="IPR037231">
    <property type="entry name" value="NAP-like_sf"/>
</dbReference>
<feature type="compositionally biased region" description="Low complexity" evidence="3">
    <location>
        <begin position="7"/>
        <end position="19"/>
    </location>
</feature>
<protein>
    <submittedName>
        <fullName evidence="7">Uncharacterized protein</fullName>
    </submittedName>
</protein>
<evidence type="ECO:0000313" key="8">
    <source>
        <dbReference type="Proteomes" id="UP000663848"/>
    </source>
</evidence>
<comment type="similarity">
    <text evidence="1 2">Belongs to the nucleosome assembly protein (NAP) family.</text>
</comment>
<feature type="compositionally biased region" description="Basic and acidic residues" evidence="3">
    <location>
        <begin position="298"/>
        <end position="310"/>
    </location>
</feature>
<dbReference type="Proteomes" id="UP000663872">
    <property type="component" value="Unassembled WGS sequence"/>
</dbReference>
<sequence>MSDSSEEIITTSTESSLSLDRSDQKESLSSPNKHNLFNVDNDHINVLKNLQISYNQLESRYLKSLNELEYKFHQQCSYLFEKRSNIINGKYEPTGDECQLKTDSIEIIERQSFSDDTLGIPSFWLHTLKQVPMIADMIEDWDEPILKCLSDIKLQLHMQPTTGFTLEFHFNEESKQFFHNKILTKFYELQIDPDDDLLFYEGAAIIRSIGCQIDWIDTLINVTKSSQTGESQSSFFDFFTTPTNTDDWKLAADFQIGHYIRENIIPKAILYNTGDIFNDEYELSDNDYDYDDSDEQEYSFKEETGDGEHL</sequence>
<evidence type="ECO:0000313" key="7">
    <source>
        <dbReference type="EMBL" id="CAF4584699.1"/>
    </source>
</evidence>
<gene>
    <name evidence="4" type="ORF">FME351_LOCUS9585</name>
    <name evidence="5" type="ORF">GRG538_LOCUS33238</name>
    <name evidence="7" type="ORF">QYT958_LOCUS10501</name>
    <name evidence="6" type="ORF">TSG867_LOCUS8680</name>
</gene>
<proteinExistence type="inferred from homology"/>
<feature type="compositionally biased region" description="Acidic residues" evidence="3">
    <location>
        <begin position="288"/>
        <end position="297"/>
    </location>
</feature>
<dbReference type="PANTHER" id="PTHR11875">
    <property type="entry name" value="TESTIS-SPECIFIC Y-ENCODED PROTEIN"/>
    <property type="match status" value="1"/>
</dbReference>
<evidence type="ECO:0000313" key="4">
    <source>
        <dbReference type="EMBL" id="CAF3406672.1"/>
    </source>
</evidence>
<dbReference type="Gene3D" id="1.20.5.1500">
    <property type="match status" value="1"/>
</dbReference>
<evidence type="ECO:0000313" key="6">
    <source>
        <dbReference type="EMBL" id="CAF4338135.1"/>
    </source>
</evidence>
<dbReference type="Gene3D" id="3.30.1120.90">
    <property type="entry name" value="Nucleosome assembly protein"/>
    <property type="match status" value="1"/>
</dbReference>
<evidence type="ECO:0000256" key="1">
    <source>
        <dbReference type="ARBA" id="ARBA00009947"/>
    </source>
</evidence>
<dbReference type="Proteomes" id="UP000663862">
    <property type="component" value="Unassembled WGS sequence"/>
</dbReference>
<feature type="region of interest" description="Disordered" evidence="3">
    <location>
        <begin position="1"/>
        <end position="34"/>
    </location>
</feature>
<dbReference type="EMBL" id="CAJNYU010001035">
    <property type="protein sequence ID" value="CAF3406672.1"/>
    <property type="molecule type" value="Genomic_DNA"/>
</dbReference>
<dbReference type="GO" id="GO:0006334">
    <property type="term" value="P:nucleosome assembly"/>
    <property type="evidence" value="ECO:0007669"/>
    <property type="project" value="InterPro"/>
</dbReference>
<dbReference type="InterPro" id="IPR002164">
    <property type="entry name" value="NAP_family"/>
</dbReference>
<feature type="region of interest" description="Disordered" evidence="3">
    <location>
        <begin position="288"/>
        <end position="310"/>
    </location>
</feature>
<reference evidence="7" key="1">
    <citation type="submission" date="2021-02" db="EMBL/GenBank/DDBJ databases">
        <authorList>
            <person name="Nowell W R."/>
        </authorList>
    </citation>
    <scope>NUCLEOTIDE SEQUENCE</scope>
</reference>
<dbReference type="GO" id="GO:0005634">
    <property type="term" value="C:nucleus"/>
    <property type="evidence" value="ECO:0007669"/>
    <property type="project" value="InterPro"/>
</dbReference>
<evidence type="ECO:0000313" key="5">
    <source>
        <dbReference type="EMBL" id="CAF3784994.1"/>
    </source>
</evidence>
<dbReference type="Proteomes" id="UP000663848">
    <property type="component" value="Unassembled WGS sequence"/>
</dbReference>
<evidence type="ECO:0000256" key="2">
    <source>
        <dbReference type="RuleBase" id="RU003876"/>
    </source>
</evidence>
<dbReference type="EMBL" id="CAJOBQ010000362">
    <property type="protein sequence ID" value="CAF4338135.1"/>
    <property type="molecule type" value="Genomic_DNA"/>
</dbReference>
<dbReference type="Proteomes" id="UP000663869">
    <property type="component" value="Unassembled WGS sequence"/>
</dbReference>
<accession>A0A821BA12</accession>
<dbReference type="SUPFAM" id="SSF143113">
    <property type="entry name" value="NAP-like"/>
    <property type="match status" value="1"/>
</dbReference>
<name>A0A821BA12_9BILA</name>
<dbReference type="Pfam" id="PF00956">
    <property type="entry name" value="NAP"/>
    <property type="match status" value="1"/>
</dbReference>
<dbReference type="EMBL" id="CAJNYT010005911">
    <property type="protein sequence ID" value="CAF3784994.1"/>
    <property type="molecule type" value="Genomic_DNA"/>
</dbReference>
<comment type="caution">
    <text evidence="7">The sequence shown here is derived from an EMBL/GenBank/DDBJ whole genome shotgun (WGS) entry which is preliminary data.</text>
</comment>
<dbReference type="AlphaFoldDB" id="A0A821BA12"/>